<protein>
    <recommendedName>
        <fullName evidence="9">Nuclear receptor domain-containing protein</fullName>
    </recommendedName>
</protein>
<accession>A0AAV5TE84</accession>
<dbReference type="InterPro" id="IPR013088">
    <property type="entry name" value="Znf_NHR/GATA"/>
</dbReference>
<gene>
    <name evidence="10" type="ORF">PENTCL1PPCAC_14877</name>
</gene>
<evidence type="ECO:0000259" key="9">
    <source>
        <dbReference type="PROSITE" id="PS51030"/>
    </source>
</evidence>
<keyword evidence="3" id="KW-0862">Zinc</keyword>
<keyword evidence="7" id="KW-0675">Receptor</keyword>
<feature type="non-terminal residue" evidence="10">
    <location>
        <position position="1"/>
    </location>
</feature>
<reference evidence="10" key="1">
    <citation type="submission" date="2023-10" db="EMBL/GenBank/DDBJ databases">
        <title>Genome assembly of Pristionchus species.</title>
        <authorList>
            <person name="Yoshida K."/>
            <person name="Sommer R.J."/>
        </authorList>
    </citation>
    <scope>NUCLEOTIDE SEQUENCE</scope>
    <source>
        <strain evidence="10">RS0144</strain>
    </source>
</reference>
<dbReference type="PROSITE" id="PS51030">
    <property type="entry name" value="NUCLEAR_REC_DBD_2"/>
    <property type="match status" value="1"/>
</dbReference>
<keyword evidence="4" id="KW-0805">Transcription regulation</keyword>
<dbReference type="GO" id="GO:0043565">
    <property type="term" value="F:sequence-specific DNA binding"/>
    <property type="evidence" value="ECO:0007669"/>
    <property type="project" value="InterPro"/>
</dbReference>
<dbReference type="GO" id="GO:0008270">
    <property type="term" value="F:zinc ion binding"/>
    <property type="evidence" value="ECO:0007669"/>
    <property type="project" value="UniProtKB-KW"/>
</dbReference>
<keyword evidence="11" id="KW-1185">Reference proteome</keyword>
<evidence type="ECO:0000256" key="8">
    <source>
        <dbReference type="ARBA" id="ARBA00023242"/>
    </source>
</evidence>
<evidence type="ECO:0000256" key="2">
    <source>
        <dbReference type="ARBA" id="ARBA00022771"/>
    </source>
</evidence>
<dbReference type="SUPFAM" id="SSF57716">
    <property type="entry name" value="Glucocorticoid receptor-like (DNA-binding domain)"/>
    <property type="match status" value="1"/>
</dbReference>
<dbReference type="PANTHER" id="PTHR46011">
    <property type="entry name" value="NUCLEAR HORMONE RECEPTOR FAMILY MEMBER NHR-86-RELATED"/>
    <property type="match status" value="1"/>
</dbReference>
<name>A0AAV5TE84_9BILA</name>
<keyword evidence="2" id="KW-0863">Zinc-finger</keyword>
<dbReference type="Proteomes" id="UP001432027">
    <property type="component" value="Unassembled WGS sequence"/>
</dbReference>
<evidence type="ECO:0000313" key="11">
    <source>
        <dbReference type="Proteomes" id="UP001432027"/>
    </source>
</evidence>
<keyword evidence="1" id="KW-0479">Metal-binding</keyword>
<evidence type="ECO:0000313" key="10">
    <source>
        <dbReference type="EMBL" id="GMS92702.1"/>
    </source>
</evidence>
<evidence type="ECO:0000256" key="4">
    <source>
        <dbReference type="ARBA" id="ARBA00023015"/>
    </source>
</evidence>
<evidence type="ECO:0000256" key="3">
    <source>
        <dbReference type="ARBA" id="ARBA00022833"/>
    </source>
</evidence>
<dbReference type="GO" id="GO:0005634">
    <property type="term" value="C:nucleus"/>
    <property type="evidence" value="ECO:0007669"/>
    <property type="project" value="TreeGrafter"/>
</dbReference>
<keyword evidence="6" id="KW-0804">Transcription</keyword>
<dbReference type="AlphaFoldDB" id="A0AAV5TE84"/>
<keyword evidence="5" id="KW-0238">DNA-binding</keyword>
<sequence length="268" mass="30546">CDFTIDPMSATETTSGQSCLVCGAPSNFHLGMDICRSCSSFFKRAKSLGRNYPCRNEDGKCSVAKAIAPRFCRRCRFDKCVAIGMAYEGPLRPRRSSQPTLMQRLGTEYKALCERRKNQELKLTRSFEGQRRAPHPTEELYVAHVDSFYTIFSASCVETFEFFNKVFPAFEQLGGDDQVTIFIDFVTKFNIYECYERQKRLWGRVGGRYAMWSMVTCCDLQTGFDGDTSRFENLGCIASSFKSFAKDQNAVFLPLFNRVELTGRKATH</sequence>
<comment type="caution">
    <text evidence="10">The sequence shown here is derived from an EMBL/GenBank/DDBJ whole genome shotgun (WGS) entry which is preliminary data.</text>
</comment>
<dbReference type="InterPro" id="IPR001628">
    <property type="entry name" value="Znf_hrmn_rcpt"/>
</dbReference>
<evidence type="ECO:0000256" key="6">
    <source>
        <dbReference type="ARBA" id="ARBA00023163"/>
    </source>
</evidence>
<dbReference type="GO" id="GO:0003700">
    <property type="term" value="F:DNA-binding transcription factor activity"/>
    <property type="evidence" value="ECO:0007669"/>
    <property type="project" value="InterPro"/>
</dbReference>
<dbReference type="SMART" id="SM00399">
    <property type="entry name" value="ZnF_C4"/>
    <property type="match status" value="1"/>
</dbReference>
<organism evidence="10 11">
    <name type="scientific">Pristionchus entomophagus</name>
    <dbReference type="NCBI Taxonomy" id="358040"/>
    <lineage>
        <taxon>Eukaryota</taxon>
        <taxon>Metazoa</taxon>
        <taxon>Ecdysozoa</taxon>
        <taxon>Nematoda</taxon>
        <taxon>Chromadorea</taxon>
        <taxon>Rhabditida</taxon>
        <taxon>Rhabditina</taxon>
        <taxon>Diplogasteromorpha</taxon>
        <taxon>Diplogasteroidea</taxon>
        <taxon>Neodiplogasteridae</taxon>
        <taxon>Pristionchus</taxon>
    </lineage>
</organism>
<feature type="domain" description="Nuclear receptor" evidence="9">
    <location>
        <begin position="16"/>
        <end position="92"/>
    </location>
</feature>
<keyword evidence="8" id="KW-0539">Nucleus</keyword>
<proteinExistence type="predicted"/>
<evidence type="ECO:0000256" key="5">
    <source>
        <dbReference type="ARBA" id="ARBA00023125"/>
    </source>
</evidence>
<evidence type="ECO:0000256" key="7">
    <source>
        <dbReference type="ARBA" id="ARBA00023170"/>
    </source>
</evidence>
<dbReference type="EMBL" id="BTSX01000004">
    <property type="protein sequence ID" value="GMS92702.1"/>
    <property type="molecule type" value="Genomic_DNA"/>
</dbReference>
<evidence type="ECO:0000256" key="1">
    <source>
        <dbReference type="ARBA" id="ARBA00022723"/>
    </source>
</evidence>
<dbReference type="Pfam" id="PF00105">
    <property type="entry name" value="zf-C4"/>
    <property type="match status" value="1"/>
</dbReference>
<dbReference type="Gene3D" id="3.30.50.10">
    <property type="entry name" value="Erythroid Transcription Factor GATA-1, subunit A"/>
    <property type="match status" value="1"/>
</dbReference>
<dbReference type="PANTHER" id="PTHR46011:SF6">
    <property type="entry name" value="HIGH ZINC ACTIVATED NUCLEAR RECEPTOR PROTEIN"/>
    <property type="match status" value="1"/>
</dbReference>